<sequence length="60" mass="6387">MNPNNIEALALKGMLAELPEDDRKAVHAAKAELEAVIARHTDGHGLLAVVLLCMELQGNA</sequence>
<dbReference type="AlphaFoldDB" id="A0ABD4STB6"/>
<protein>
    <submittedName>
        <fullName evidence="1">Uncharacterized protein</fullName>
    </submittedName>
</protein>
<comment type="caution">
    <text evidence="1">The sequence shown here is derived from an EMBL/GenBank/DDBJ whole genome shotgun (WGS) entry which is preliminary data.</text>
</comment>
<dbReference type="EMBL" id="JAJAXM010000021">
    <property type="protein sequence ID" value="MCG9026501.1"/>
    <property type="molecule type" value="Genomic_DNA"/>
</dbReference>
<organism evidence="1 2">
    <name type="scientific">Laribacter hongkongensis</name>
    <dbReference type="NCBI Taxonomy" id="168471"/>
    <lineage>
        <taxon>Bacteria</taxon>
        <taxon>Pseudomonadati</taxon>
        <taxon>Pseudomonadota</taxon>
        <taxon>Betaproteobacteria</taxon>
        <taxon>Neisseriales</taxon>
        <taxon>Aquaspirillaceae</taxon>
        <taxon>Laribacter</taxon>
    </lineage>
</organism>
<dbReference type="RefSeq" id="WP_239894207.1">
    <property type="nucleotide sequence ID" value="NZ_JAJAXM010000021.1"/>
</dbReference>
<dbReference type="Proteomes" id="UP001200247">
    <property type="component" value="Unassembled WGS sequence"/>
</dbReference>
<accession>A0ABD4STB6</accession>
<evidence type="ECO:0000313" key="2">
    <source>
        <dbReference type="Proteomes" id="UP001200247"/>
    </source>
</evidence>
<reference evidence="1 2" key="1">
    <citation type="submission" date="2021-10" db="EMBL/GenBank/DDBJ databases">
        <title>Whole-genome sequencing analysis of Laribacter hongkongensis: virulence gene profiles, carbohydrate-active enzyme prediction, and antimicrobial resistance characterization.</title>
        <authorList>
            <person name="Yuan P."/>
            <person name="Zhan Y."/>
            <person name="Chen D."/>
        </authorList>
    </citation>
    <scope>NUCLEOTIDE SEQUENCE [LARGE SCALE GENOMIC DNA]</scope>
    <source>
        <strain evidence="1 2">W67</strain>
    </source>
</reference>
<evidence type="ECO:0000313" key="1">
    <source>
        <dbReference type="EMBL" id="MCG9026501.1"/>
    </source>
</evidence>
<proteinExistence type="predicted"/>
<gene>
    <name evidence="1" type="ORF">LH440_11445</name>
</gene>
<name>A0ABD4STB6_9NEIS</name>